<dbReference type="EnsemblPlants" id="Pp3c8_3290V3.1">
    <property type="protein sequence ID" value="Pp3c8_3290V3.1"/>
    <property type="gene ID" value="Pp3c8_3290"/>
</dbReference>
<dbReference type="Pfam" id="PF07714">
    <property type="entry name" value="PK_Tyr_Ser-Thr"/>
    <property type="match status" value="1"/>
</dbReference>
<dbReference type="InterPro" id="IPR000719">
    <property type="entry name" value="Prot_kinase_dom"/>
</dbReference>
<dbReference type="EnsemblPlants" id="Pp3c8_3290V3.4">
    <property type="protein sequence ID" value="Pp3c8_3290V3.4"/>
    <property type="gene ID" value="Pp3c8_3290"/>
</dbReference>
<dbReference type="InterPro" id="IPR008271">
    <property type="entry name" value="Ser/Thr_kinase_AS"/>
</dbReference>
<dbReference type="GO" id="GO:0004674">
    <property type="term" value="F:protein serine/threonine kinase activity"/>
    <property type="evidence" value="ECO:0000318"/>
    <property type="project" value="GO_Central"/>
</dbReference>
<evidence type="ECO:0000256" key="3">
    <source>
        <dbReference type="ARBA" id="ARBA00022741"/>
    </source>
</evidence>
<dbReference type="InterPro" id="IPR017441">
    <property type="entry name" value="Protein_kinase_ATP_BS"/>
</dbReference>
<keyword evidence="4" id="KW-0418">Kinase</keyword>
<dbReference type="FunFam" id="3.30.200.20:FF:000034">
    <property type="entry name" value="Kinase suppressor of Ras 1"/>
    <property type="match status" value="1"/>
</dbReference>
<dbReference type="PROSITE" id="PS00108">
    <property type="entry name" value="PROTEIN_KINASE_ST"/>
    <property type="match status" value="1"/>
</dbReference>
<dbReference type="SMART" id="SM00220">
    <property type="entry name" value="S_TKc"/>
    <property type="match status" value="1"/>
</dbReference>
<reference evidence="12" key="3">
    <citation type="submission" date="2020-12" db="UniProtKB">
        <authorList>
            <consortium name="EnsemblPlants"/>
        </authorList>
    </citation>
    <scope>IDENTIFICATION</scope>
</reference>
<keyword evidence="2" id="KW-0808">Transferase</keyword>
<name>A0A2K1K604_PHYPA</name>
<organism evidence="11">
    <name type="scientific">Physcomitrium patens</name>
    <name type="common">Spreading-leaved earth moss</name>
    <name type="synonym">Physcomitrella patens</name>
    <dbReference type="NCBI Taxonomy" id="3218"/>
    <lineage>
        <taxon>Eukaryota</taxon>
        <taxon>Viridiplantae</taxon>
        <taxon>Streptophyta</taxon>
        <taxon>Embryophyta</taxon>
        <taxon>Bryophyta</taxon>
        <taxon>Bryophytina</taxon>
        <taxon>Bryopsida</taxon>
        <taxon>Funariidae</taxon>
        <taxon>Funariales</taxon>
        <taxon>Funariaceae</taxon>
        <taxon>Physcomitrium</taxon>
    </lineage>
</organism>
<dbReference type="OrthoDB" id="546826at2759"/>
<evidence type="ECO:0000256" key="6">
    <source>
        <dbReference type="ARBA" id="ARBA00047899"/>
    </source>
</evidence>
<dbReference type="PANTHER" id="PTHR44329">
    <property type="entry name" value="SERINE/THREONINE-PROTEIN KINASE TNNI3K-RELATED"/>
    <property type="match status" value="1"/>
</dbReference>
<evidence type="ECO:0000259" key="10">
    <source>
        <dbReference type="PROSITE" id="PS50011"/>
    </source>
</evidence>
<dbReference type="InterPro" id="IPR011009">
    <property type="entry name" value="Kinase-like_dom_sf"/>
</dbReference>
<reference evidence="11 13" key="1">
    <citation type="journal article" date="2008" name="Science">
        <title>The Physcomitrella genome reveals evolutionary insights into the conquest of land by plants.</title>
        <authorList>
            <person name="Rensing S."/>
            <person name="Lang D."/>
            <person name="Zimmer A."/>
            <person name="Terry A."/>
            <person name="Salamov A."/>
            <person name="Shapiro H."/>
            <person name="Nishiyama T."/>
            <person name="Perroud P.-F."/>
            <person name="Lindquist E."/>
            <person name="Kamisugi Y."/>
            <person name="Tanahashi T."/>
            <person name="Sakakibara K."/>
            <person name="Fujita T."/>
            <person name="Oishi K."/>
            <person name="Shin-I T."/>
            <person name="Kuroki Y."/>
            <person name="Toyoda A."/>
            <person name="Suzuki Y."/>
            <person name="Hashimoto A."/>
            <person name="Yamaguchi K."/>
            <person name="Sugano A."/>
            <person name="Kohara Y."/>
            <person name="Fujiyama A."/>
            <person name="Anterola A."/>
            <person name="Aoki S."/>
            <person name="Ashton N."/>
            <person name="Barbazuk W.B."/>
            <person name="Barker E."/>
            <person name="Bennetzen J."/>
            <person name="Bezanilla M."/>
            <person name="Blankenship R."/>
            <person name="Cho S.H."/>
            <person name="Dutcher S."/>
            <person name="Estelle M."/>
            <person name="Fawcett J.A."/>
            <person name="Gundlach H."/>
            <person name="Hanada K."/>
            <person name="Heyl A."/>
            <person name="Hicks K.A."/>
            <person name="Hugh J."/>
            <person name="Lohr M."/>
            <person name="Mayer K."/>
            <person name="Melkozernov A."/>
            <person name="Murata T."/>
            <person name="Nelson D."/>
            <person name="Pils B."/>
            <person name="Prigge M."/>
            <person name="Reiss B."/>
            <person name="Renner T."/>
            <person name="Rombauts S."/>
            <person name="Rushton P."/>
            <person name="Sanderfoot A."/>
            <person name="Schween G."/>
            <person name="Shiu S.-H."/>
            <person name="Stueber K."/>
            <person name="Theodoulou F.L."/>
            <person name="Tu H."/>
            <person name="Van de Peer Y."/>
            <person name="Verrier P.J."/>
            <person name="Waters E."/>
            <person name="Wood A."/>
            <person name="Yang L."/>
            <person name="Cove D."/>
            <person name="Cuming A."/>
            <person name="Hasebe M."/>
            <person name="Lucas S."/>
            <person name="Mishler D.B."/>
            <person name="Reski R."/>
            <person name="Grigoriev I."/>
            <person name="Quatrano R.S."/>
            <person name="Boore J.L."/>
        </authorList>
    </citation>
    <scope>NUCLEOTIDE SEQUENCE [LARGE SCALE GENOMIC DNA]</scope>
    <source>
        <strain evidence="12 13">cv. Gransden 2004</strain>
    </source>
</reference>
<evidence type="ECO:0000313" key="13">
    <source>
        <dbReference type="Proteomes" id="UP000006727"/>
    </source>
</evidence>
<evidence type="ECO:0000256" key="2">
    <source>
        <dbReference type="ARBA" id="ARBA00022679"/>
    </source>
</evidence>
<dbReference type="PROSITE" id="PS00107">
    <property type="entry name" value="PROTEIN_KINASE_ATP"/>
    <property type="match status" value="1"/>
</dbReference>
<dbReference type="Gramene" id="Pp3c8_3290V3.1">
    <property type="protein sequence ID" value="Pp3c8_3290V3.1"/>
    <property type="gene ID" value="Pp3c8_3290"/>
</dbReference>
<dbReference type="AlphaFoldDB" id="A0A2K1K604"/>
<evidence type="ECO:0000256" key="4">
    <source>
        <dbReference type="ARBA" id="ARBA00022777"/>
    </source>
</evidence>
<comment type="catalytic activity">
    <reaction evidence="6">
        <text>L-threonyl-[protein] + ATP = O-phospho-L-threonyl-[protein] + ADP + H(+)</text>
        <dbReference type="Rhea" id="RHEA:46608"/>
        <dbReference type="Rhea" id="RHEA-COMP:11060"/>
        <dbReference type="Rhea" id="RHEA-COMP:11605"/>
        <dbReference type="ChEBI" id="CHEBI:15378"/>
        <dbReference type="ChEBI" id="CHEBI:30013"/>
        <dbReference type="ChEBI" id="CHEBI:30616"/>
        <dbReference type="ChEBI" id="CHEBI:61977"/>
        <dbReference type="ChEBI" id="CHEBI:456216"/>
        <dbReference type="EC" id="2.7.11.1"/>
    </reaction>
</comment>
<reference evidence="11 13" key="2">
    <citation type="journal article" date="2018" name="Plant J.">
        <title>The Physcomitrella patens chromosome-scale assembly reveals moss genome structure and evolution.</title>
        <authorList>
            <person name="Lang D."/>
            <person name="Ullrich K.K."/>
            <person name="Murat F."/>
            <person name="Fuchs J."/>
            <person name="Jenkins J."/>
            <person name="Haas F.B."/>
            <person name="Piednoel M."/>
            <person name="Gundlach H."/>
            <person name="Van Bel M."/>
            <person name="Meyberg R."/>
            <person name="Vives C."/>
            <person name="Morata J."/>
            <person name="Symeonidi A."/>
            <person name="Hiss M."/>
            <person name="Muchero W."/>
            <person name="Kamisugi Y."/>
            <person name="Saleh O."/>
            <person name="Blanc G."/>
            <person name="Decker E.L."/>
            <person name="van Gessel N."/>
            <person name="Grimwood J."/>
            <person name="Hayes R.D."/>
            <person name="Graham S.W."/>
            <person name="Gunter L.E."/>
            <person name="McDaniel S.F."/>
            <person name="Hoernstein S.N.W."/>
            <person name="Larsson A."/>
            <person name="Li F.W."/>
            <person name="Perroud P.F."/>
            <person name="Phillips J."/>
            <person name="Ranjan P."/>
            <person name="Rokshar D.S."/>
            <person name="Rothfels C.J."/>
            <person name="Schneider L."/>
            <person name="Shu S."/>
            <person name="Stevenson D.W."/>
            <person name="Thummler F."/>
            <person name="Tillich M."/>
            <person name="Villarreal Aguilar J.C."/>
            <person name="Widiez T."/>
            <person name="Wong G.K."/>
            <person name="Wymore A."/>
            <person name="Zhang Y."/>
            <person name="Zimmer A.D."/>
            <person name="Quatrano R.S."/>
            <person name="Mayer K.F.X."/>
            <person name="Goodstein D."/>
            <person name="Casacuberta J.M."/>
            <person name="Vandepoele K."/>
            <person name="Reski R."/>
            <person name="Cuming A.C."/>
            <person name="Tuskan G.A."/>
            <person name="Maumus F."/>
            <person name="Salse J."/>
            <person name="Schmutz J."/>
            <person name="Rensing S.A."/>
        </authorList>
    </citation>
    <scope>NUCLEOTIDE SEQUENCE [LARGE SCALE GENOMIC DNA]</scope>
    <source>
        <strain evidence="12 13">cv. Gransden 2004</strain>
    </source>
</reference>
<feature type="domain" description="Protein kinase" evidence="10">
    <location>
        <begin position="414"/>
        <end position="693"/>
    </location>
</feature>
<keyword evidence="1" id="KW-0723">Serine/threonine-protein kinase</keyword>
<dbReference type="SUPFAM" id="SSF56112">
    <property type="entry name" value="Protein kinase-like (PK-like)"/>
    <property type="match status" value="1"/>
</dbReference>
<dbReference type="EnsemblPlants" id="Pp3c8_3290V3.2">
    <property type="protein sequence ID" value="Pp3c8_3290V3.2"/>
    <property type="gene ID" value="Pp3c8_3290"/>
</dbReference>
<gene>
    <name evidence="12" type="primary">LOC112285714</name>
    <name evidence="11" type="ORF">PHYPA_011100</name>
</gene>
<evidence type="ECO:0000313" key="11">
    <source>
        <dbReference type="EMBL" id="PNR49204.1"/>
    </source>
</evidence>
<feature type="compositionally biased region" description="Low complexity" evidence="9">
    <location>
        <begin position="60"/>
        <end position="72"/>
    </location>
</feature>
<dbReference type="Gramene" id="Pp3c8_3290V3.5">
    <property type="protein sequence ID" value="Pp3c8_3290V3.5"/>
    <property type="gene ID" value="Pp3c8_3290"/>
</dbReference>
<dbReference type="InterPro" id="IPR001245">
    <property type="entry name" value="Ser-Thr/Tyr_kinase_cat_dom"/>
</dbReference>
<dbReference type="Gramene" id="Pp3c8_3290V3.3">
    <property type="protein sequence ID" value="Pp3c8_3290V3.3"/>
    <property type="gene ID" value="Pp3c8_3290"/>
</dbReference>
<dbReference type="GO" id="GO:0005524">
    <property type="term" value="F:ATP binding"/>
    <property type="evidence" value="ECO:0007669"/>
    <property type="project" value="UniProtKB-UniRule"/>
</dbReference>
<feature type="region of interest" description="Disordered" evidence="9">
    <location>
        <begin position="59"/>
        <end position="86"/>
    </location>
</feature>
<dbReference type="PaxDb" id="3218-PP1S35_214V6.1"/>
<evidence type="ECO:0000256" key="8">
    <source>
        <dbReference type="PROSITE-ProRule" id="PRU10141"/>
    </source>
</evidence>
<dbReference type="PANTHER" id="PTHR44329:SF148">
    <property type="entry name" value="ATMRK SERINE_THREONINE PROTEIN KINASE-LIKE"/>
    <property type="match status" value="1"/>
</dbReference>
<dbReference type="GO" id="GO:0007165">
    <property type="term" value="P:signal transduction"/>
    <property type="evidence" value="ECO:0000318"/>
    <property type="project" value="GO_Central"/>
</dbReference>
<dbReference type="Gene3D" id="1.10.510.10">
    <property type="entry name" value="Transferase(Phosphotransferase) domain 1"/>
    <property type="match status" value="1"/>
</dbReference>
<dbReference type="EnsemblPlants" id="Pp3c8_3290V3.5">
    <property type="protein sequence ID" value="Pp3c8_3290V3.5"/>
    <property type="gene ID" value="Pp3c8_3290"/>
</dbReference>
<evidence type="ECO:0000256" key="9">
    <source>
        <dbReference type="SAM" id="MobiDB-lite"/>
    </source>
</evidence>
<protein>
    <recommendedName>
        <fullName evidence="10">Protein kinase domain-containing protein</fullName>
    </recommendedName>
</protein>
<evidence type="ECO:0000256" key="5">
    <source>
        <dbReference type="ARBA" id="ARBA00022840"/>
    </source>
</evidence>
<proteinExistence type="predicted"/>
<dbReference type="InterPro" id="IPR051681">
    <property type="entry name" value="Ser/Thr_Kinases-Pseudokinases"/>
</dbReference>
<dbReference type="CDD" id="cd13999">
    <property type="entry name" value="STKc_MAP3K-like"/>
    <property type="match status" value="1"/>
</dbReference>
<dbReference type="Proteomes" id="UP000006727">
    <property type="component" value="Chromosome 8"/>
</dbReference>
<dbReference type="GeneID" id="112285714"/>
<dbReference type="PRINTS" id="PR00109">
    <property type="entry name" value="TYRKINASE"/>
</dbReference>
<dbReference type="RefSeq" id="XP_024382510.1">
    <property type="nucleotide sequence ID" value="XM_024526742.2"/>
</dbReference>
<feature type="binding site" evidence="8">
    <location>
        <position position="441"/>
    </location>
    <ligand>
        <name>ATP</name>
        <dbReference type="ChEBI" id="CHEBI:30616"/>
    </ligand>
</feature>
<dbReference type="Gramene" id="Pp3c8_3290V3.2">
    <property type="protein sequence ID" value="Pp3c8_3290V3.2"/>
    <property type="gene ID" value="Pp3c8_3290"/>
</dbReference>
<dbReference type="STRING" id="3218.A0A2K1K604"/>
<evidence type="ECO:0000256" key="7">
    <source>
        <dbReference type="ARBA" id="ARBA00048679"/>
    </source>
</evidence>
<evidence type="ECO:0000256" key="1">
    <source>
        <dbReference type="ARBA" id="ARBA00022527"/>
    </source>
</evidence>
<keyword evidence="3 8" id="KW-0547">Nucleotide-binding</keyword>
<dbReference type="KEGG" id="ppp:112285714"/>
<dbReference type="Gramene" id="Pp3c8_3290V3.4">
    <property type="protein sequence ID" value="Pp3c8_3290V3.4"/>
    <property type="gene ID" value="Pp3c8_3290"/>
</dbReference>
<dbReference type="PROSITE" id="PS50011">
    <property type="entry name" value="PROTEIN_KINASE_DOM"/>
    <property type="match status" value="1"/>
</dbReference>
<comment type="catalytic activity">
    <reaction evidence="7">
        <text>L-seryl-[protein] + ATP = O-phospho-L-seryl-[protein] + ADP + H(+)</text>
        <dbReference type="Rhea" id="RHEA:17989"/>
        <dbReference type="Rhea" id="RHEA-COMP:9863"/>
        <dbReference type="Rhea" id="RHEA-COMP:11604"/>
        <dbReference type="ChEBI" id="CHEBI:15378"/>
        <dbReference type="ChEBI" id="CHEBI:29999"/>
        <dbReference type="ChEBI" id="CHEBI:30616"/>
        <dbReference type="ChEBI" id="CHEBI:83421"/>
        <dbReference type="ChEBI" id="CHEBI:456216"/>
        <dbReference type="EC" id="2.7.11.1"/>
    </reaction>
</comment>
<keyword evidence="5 8" id="KW-0067">ATP-binding</keyword>
<accession>A0A2K1K604</accession>
<dbReference type="EnsemblPlants" id="Pp3c8_3290V3.3">
    <property type="protein sequence ID" value="Pp3c8_3290V3.3"/>
    <property type="gene ID" value="Pp3c8_3290"/>
</dbReference>
<keyword evidence="13" id="KW-1185">Reference proteome</keyword>
<dbReference type="EMBL" id="ABEU02000008">
    <property type="protein sequence ID" value="PNR49204.1"/>
    <property type="molecule type" value="Genomic_DNA"/>
</dbReference>
<dbReference type="Gene3D" id="3.30.200.20">
    <property type="entry name" value="Phosphorylase Kinase, domain 1"/>
    <property type="match status" value="1"/>
</dbReference>
<sequence length="713" mass="78493">MHFDDNGAGSVDYIENKNEYFELVGSNGVTELQMYAETVEADAVKGNELLDADCISEDASTSSSFSTQGSGSRMEDSHGWCSDSGGKSRGMSSSLNALEAVVMKVLERVRAAGYGEEMCKEFREHFARLPARYTLNIDAHRHEDVLLHMELLQDARDAEYASSCSSYSDHAAPVPQVHVRKVQLAGFGSLPSGGLDCIAPSPTHSPSEGAPWKGPQVPRPAFESETNLVGLGLGGKPKLQLLEPVLCRSSSTPLCRIPSRHPPLGNAPPSCNGPQHTIPRPAFGNLSNALHIDDEGIGYISEHDDASSPFGYEVTIATTDRQGLMKYFTSALSDSHLQLNIKEAHVFSTIDGMALEVFVVEGWPGDEAEELRHSVLEALEKKSEVRGKRPEDSKLRAAAEAIQYEDWAVDFNLLEIGEKLGNGSTGRLYKGKYLSQDVAVKIIEIDEYNSSGTDSDTQRSAPAAERLQIYKQEVSIMRLVRHKNVVQFIGACSNWPKLCIVTELMAGGSVRDLLDYRRSGLGIASAIKILRDSARGMDFLHKRGIVHRDMKAANLLIDEHDVVKVCDFGVARLKPTSINTAGKTTRFSAEMTAETGTYRWMSPEMLEHKPYDQKADVYSFGITMWEVLTGNIPYAGLTPLQAAIGVVQRGLRPESPPYIPEVLAHLMHRCWDKDPEERPEFSEVLCTLENMVIPTSSRRTASRRRSTNASFRS</sequence>
<evidence type="ECO:0000313" key="12">
    <source>
        <dbReference type="EnsemblPlants" id="Pp3c8_3290V3.1"/>
    </source>
</evidence>